<feature type="transmembrane region" description="Helical" evidence="1">
    <location>
        <begin position="89"/>
        <end position="108"/>
    </location>
</feature>
<evidence type="ECO:0000256" key="1">
    <source>
        <dbReference type="SAM" id="Phobius"/>
    </source>
</evidence>
<feature type="transmembrane region" description="Helical" evidence="1">
    <location>
        <begin position="47"/>
        <end position="77"/>
    </location>
</feature>
<protein>
    <submittedName>
        <fullName evidence="2">Gustatory receptor</fullName>
    </submittedName>
</protein>
<feature type="transmembrane region" description="Helical" evidence="1">
    <location>
        <begin position="154"/>
        <end position="183"/>
    </location>
</feature>
<reference evidence="2" key="1">
    <citation type="submission" date="2017-02" db="UniProtKB">
        <authorList>
            <consortium name="WormBaseParasite"/>
        </authorList>
    </citation>
    <scope>IDENTIFICATION</scope>
</reference>
<keyword evidence="1" id="KW-0472">Membrane</keyword>
<keyword evidence="1" id="KW-1133">Transmembrane helix</keyword>
<evidence type="ECO:0000313" key="2">
    <source>
        <dbReference type="WBParaSite" id="BTMF_0001308701-mRNA-1"/>
    </source>
</evidence>
<dbReference type="AlphaFoldDB" id="A0A0R3QZB3"/>
<keyword evidence="1" id="KW-0812">Transmembrane</keyword>
<organism evidence="2">
    <name type="scientific">Brugia timori</name>
    <dbReference type="NCBI Taxonomy" id="42155"/>
    <lineage>
        <taxon>Eukaryota</taxon>
        <taxon>Metazoa</taxon>
        <taxon>Ecdysozoa</taxon>
        <taxon>Nematoda</taxon>
        <taxon>Chromadorea</taxon>
        <taxon>Rhabditida</taxon>
        <taxon>Spirurina</taxon>
        <taxon>Spiruromorpha</taxon>
        <taxon>Filarioidea</taxon>
        <taxon>Onchocercidae</taxon>
        <taxon>Brugia</taxon>
    </lineage>
</organism>
<accession>A0A0R3QZB3</accession>
<sequence>LILVSVSFVHIELSRLDCLKVLNYFFGFLVSGFSHQVYWLFFSFCFWIRGLVFLLFSPSAMFIFLLFITVLNFVFLFSKQRNFELIIYLENYVFFISCNSYVFCYFIHNYYSYLIVFLVRLGVYFLVVISGLRRIFRESELTLKMVQVQEIFDYLLLIIAIDAFNGFLTMITFNFSCCGLFYVQCFQICDVNHRVLEELGGSQFNLNIYDLKLRVQEVLENMQNLFSFNTGLSVQEHLRFLAKALLLTIPPILITYHSDMCSFVVYVCLRYLHTSGNTIYSEDGHS</sequence>
<feature type="transmembrane region" description="Helical" evidence="1">
    <location>
        <begin position="114"/>
        <end position="133"/>
    </location>
</feature>
<name>A0A0R3QZB3_9BILA</name>
<proteinExistence type="predicted"/>
<feature type="transmembrane region" description="Helical" evidence="1">
    <location>
        <begin position="21"/>
        <end position="41"/>
    </location>
</feature>
<dbReference type="WBParaSite" id="BTMF_0001308701-mRNA-1">
    <property type="protein sequence ID" value="BTMF_0001308701-mRNA-1"/>
    <property type="gene ID" value="BTMF_0001308701"/>
</dbReference>